<gene>
    <name evidence="1" type="ORF">F1728_06580</name>
</gene>
<reference evidence="1 2" key="1">
    <citation type="submission" date="2019-09" db="EMBL/GenBank/DDBJ databases">
        <title>Gimesia benthica sp. nov., a novel bacterium isolated from deep-sea water of the Northwest Indian Ocean.</title>
        <authorList>
            <person name="Dai X."/>
        </authorList>
    </citation>
    <scope>NUCLEOTIDE SEQUENCE [LARGE SCALE GENOMIC DNA]</scope>
    <source>
        <strain evidence="1 2">E7</strain>
    </source>
</reference>
<name>A0A6I6A8K3_9PLAN</name>
<proteinExistence type="predicted"/>
<dbReference type="KEGG" id="gim:F1728_06580"/>
<dbReference type="Proteomes" id="UP000427281">
    <property type="component" value="Chromosome"/>
</dbReference>
<accession>A0A6I6A8K3</accession>
<evidence type="ECO:0000313" key="1">
    <source>
        <dbReference type="EMBL" id="QGQ22358.1"/>
    </source>
</evidence>
<protein>
    <submittedName>
        <fullName evidence="1">Uncharacterized protein</fullName>
    </submittedName>
</protein>
<keyword evidence="2" id="KW-1185">Reference proteome</keyword>
<sequence>MLDISSYVKQIKDDADKPLFQEAVRCAKENAFRAAYVMIWISCAESLKRRFKEASKRDGNALKIHAEVERRENLHNSVDKYLLDQAKSYGMLSDSAFTILFHIYELRCIYGHPYESSPTAEQVTHAASVVVKELLSHPVRLRHGFCESLLTSLLEEKNYLDNQQKAVESFTTDTLPRIDEQVLDWLFLNYMKKLELIADDPSMKIFFWRGVWFCRSMLSIAGVDIFSKDEWHKHAVKYPKTLIHICKRSCIFIAIGKRARSTLVGKTLDISSTNPTLLQILEKLSCKGALSDRLETIFTDHLLEIADSPSGAKTIRASHLTTKTCYPAVIKALQSYHYYTQSPIVDFVVTNGGSGVEELEVECQTELGRNILQTAQGNEGAARQFLISEGLHKWPQPFLRGILLECFTNEKNELRFKTDRLKAVMHAIEQCDSEDCEKHSDAVVDSLKSAIPKNDWFDEDDFDEVEKIVREYDWADRIVTELSRKKVSLFGNKSDSRVEEDN</sequence>
<dbReference type="EMBL" id="CP043930">
    <property type="protein sequence ID" value="QGQ22358.1"/>
    <property type="molecule type" value="Genomic_DNA"/>
</dbReference>
<dbReference type="RefSeq" id="WP_155363439.1">
    <property type="nucleotide sequence ID" value="NZ_CP043930.1"/>
</dbReference>
<evidence type="ECO:0000313" key="2">
    <source>
        <dbReference type="Proteomes" id="UP000427281"/>
    </source>
</evidence>
<organism evidence="1 2">
    <name type="scientific">Gimesia benthica</name>
    <dbReference type="NCBI Taxonomy" id="2608982"/>
    <lineage>
        <taxon>Bacteria</taxon>
        <taxon>Pseudomonadati</taxon>
        <taxon>Planctomycetota</taxon>
        <taxon>Planctomycetia</taxon>
        <taxon>Planctomycetales</taxon>
        <taxon>Planctomycetaceae</taxon>
        <taxon>Gimesia</taxon>
    </lineage>
</organism>
<dbReference type="AlphaFoldDB" id="A0A6I6A8K3"/>